<dbReference type="Proteomes" id="UP000784294">
    <property type="component" value="Unassembled WGS sequence"/>
</dbReference>
<feature type="transmembrane region" description="Helical" evidence="1">
    <location>
        <begin position="126"/>
        <end position="144"/>
    </location>
</feature>
<feature type="transmembrane region" description="Helical" evidence="1">
    <location>
        <begin position="151"/>
        <end position="171"/>
    </location>
</feature>
<keyword evidence="1" id="KW-0472">Membrane</keyword>
<dbReference type="EMBL" id="CAAALY010251093">
    <property type="protein sequence ID" value="VEL35960.1"/>
    <property type="molecule type" value="Genomic_DNA"/>
</dbReference>
<protein>
    <submittedName>
        <fullName evidence="2">Uncharacterized protein</fullName>
    </submittedName>
</protein>
<evidence type="ECO:0000256" key="1">
    <source>
        <dbReference type="SAM" id="Phobius"/>
    </source>
</evidence>
<reference evidence="2" key="1">
    <citation type="submission" date="2018-11" db="EMBL/GenBank/DDBJ databases">
        <authorList>
            <consortium name="Pathogen Informatics"/>
        </authorList>
    </citation>
    <scope>NUCLEOTIDE SEQUENCE</scope>
</reference>
<keyword evidence="1" id="KW-0812">Transmembrane</keyword>
<comment type="caution">
    <text evidence="2">The sequence shown here is derived from an EMBL/GenBank/DDBJ whole genome shotgun (WGS) entry which is preliminary data.</text>
</comment>
<keyword evidence="3" id="KW-1185">Reference proteome</keyword>
<organism evidence="2 3">
    <name type="scientific">Protopolystoma xenopodis</name>
    <dbReference type="NCBI Taxonomy" id="117903"/>
    <lineage>
        <taxon>Eukaryota</taxon>
        <taxon>Metazoa</taxon>
        <taxon>Spiralia</taxon>
        <taxon>Lophotrochozoa</taxon>
        <taxon>Platyhelminthes</taxon>
        <taxon>Monogenea</taxon>
        <taxon>Polyopisthocotylea</taxon>
        <taxon>Polystomatidea</taxon>
        <taxon>Polystomatidae</taxon>
        <taxon>Protopolystoma</taxon>
    </lineage>
</organism>
<keyword evidence="1" id="KW-1133">Transmembrane helix</keyword>
<sequence>MSRFCKTFRPNPADCIAAVGVIGRQIRRPAVTFRSSIGLGRGDRDGGYSHRIGIFKMARGAGGLLDGGFVFKLGRLFKTPYGGEGVDFVDQLNYQFTGGLMVIFIAIVSLRQYVGFVLAPPPPPPPTIITITVFVVVIIDMVATAANCHEYACGIGGNFVIIVLLATSPAAKSADCNRKVNAGVLAKRQVRD</sequence>
<feature type="transmembrane region" description="Helical" evidence="1">
    <location>
        <begin position="96"/>
        <end position="114"/>
    </location>
</feature>
<evidence type="ECO:0000313" key="2">
    <source>
        <dbReference type="EMBL" id="VEL35960.1"/>
    </source>
</evidence>
<accession>A0A448XG29</accession>
<name>A0A448XG29_9PLAT</name>
<proteinExistence type="predicted"/>
<evidence type="ECO:0000313" key="3">
    <source>
        <dbReference type="Proteomes" id="UP000784294"/>
    </source>
</evidence>
<dbReference type="AlphaFoldDB" id="A0A448XG29"/>
<gene>
    <name evidence="2" type="ORF">PXEA_LOCUS29400</name>
</gene>